<dbReference type="EMBL" id="CAXLJL010000423">
    <property type="protein sequence ID" value="CAL5137670.1"/>
    <property type="molecule type" value="Genomic_DNA"/>
</dbReference>
<dbReference type="PANTHER" id="PTHR47012:SF3">
    <property type="entry name" value="LAMIN TAIL DOMAIN CONTAINING 1"/>
    <property type="match status" value="1"/>
</dbReference>
<proteinExistence type="predicted"/>
<reference evidence="4" key="1">
    <citation type="submission" date="2024-06" db="EMBL/GenBank/DDBJ databases">
        <authorList>
            <person name="Liu X."/>
            <person name="Lenzi L."/>
            <person name="Haldenby T S."/>
            <person name="Uol C."/>
        </authorList>
    </citation>
    <scope>NUCLEOTIDE SEQUENCE</scope>
</reference>
<dbReference type="GO" id="GO:0005635">
    <property type="term" value="C:nuclear envelope"/>
    <property type="evidence" value="ECO:0007669"/>
    <property type="project" value="TreeGrafter"/>
</dbReference>
<name>A0AAV2TMX5_CALDB</name>
<evidence type="ECO:0000256" key="1">
    <source>
        <dbReference type="SAM" id="Coils"/>
    </source>
</evidence>
<keyword evidence="1" id="KW-0175">Coiled coil</keyword>
<dbReference type="PANTHER" id="PTHR47012">
    <property type="entry name" value="LAMIN TAIL DOMAIN-CONTAINING PROTEIN 1"/>
    <property type="match status" value="1"/>
</dbReference>
<feature type="region of interest" description="Disordered" evidence="2">
    <location>
        <begin position="480"/>
        <end position="507"/>
    </location>
</feature>
<dbReference type="GO" id="GO:0005737">
    <property type="term" value="C:cytoplasm"/>
    <property type="evidence" value="ECO:0007669"/>
    <property type="project" value="TreeGrafter"/>
</dbReference>
<dbReference type="InterPro" id="IPR036415">
    <property type="entry name" value="Lamin_tail_dom_sf"/>
</dbReference>
<dbReference type="InterPro" id="IPR001322">
    <property type="entry name" value="Lamin_tail_dom"/>
</dbReference>
<organism evidence="4 5">
    <name type="scientific">Calicophoron daubneyi</name>
    <name type="common">Rumen fluke</name>
    <name type="synonym">Paramphistomum daubneyi</name>
    <dbReference type="NCBI Taxonomy" id="300641"/>
    <lineage>
        <taxon>Eukaryota</taxon>
        <taxon>Metazoa</taxon>
        <taxon>Spiralia</taxon>
        <taxon>Lophotrochozoa</taxon>
        <taxon>Platyhelminthes</taxon>
        <taxon>Trematoda</taxon>
        <taxon>Digenea</taxon>
        <taxon>Plagiorchiida</taxon>
        <taxon>Pronocephalata</taxon>
        <taxon>Paramphistomoidea</taxon>
        <taxon>Paramphistomidae</taxon>
        <taxon>Calicophoron</taxon>
    </lineage>
</organism>
<gene>
    <name evidence="4" type="ORF">CDAUBV1_LOCUS11946</name>
</gene>
<feature type="coiled-coil region" evidence="1">
    <location>
        <begin position="105"/>
        <end position="160"/>
    </location>
</feature>
<feature type="coiled-coil region" evidence="1">
    <location>
        <begin position="254"/>
        <end position="362"/>
    </location>
</feature>
<dbReference type="InterPro" id="IPR042840">
    <property type="entry name" value="LMNTD1"/>
</dbReference>
<comment type="caution">
    <text evidence="4">The sequence shown here is derived from an EMBL/GenBank/DDBJ whole genome shotgun (WGS) entry which is preliminary data.</text>
</comment>
<evidence type="ECO:0000259" key="3">
    <source>
        <dbReference type="PROSITE" id="PS51841"/>
    </source>
</evidence>
<accession>A0AAV2TMX5</accession>
<dbReference type="Gene3D" id="2.60.40.1260">
    <property type="entry name" value="Lamin Tail domain"/>
    <property type="match status" value="1"/>
</dbReference>
<evidence type="ECO:0000313" key="4">
    <source>
        <dbReference type="EMBL" id="CAL5137670.1"/>
    </source>
</evidence>
<evidence type="ECO:0000313" key="5">
    <source>
        <dbReference type="Proteomes" id="UP001497525"/>
    </source>
</evidence>
<feature type="coiled-coil region" evidence="1">
    <location>
        <begin position="1"/>
        <end position="51"/>
    </location>
</feature>
<dbReference type="Proteomes" id="UP001497525">
    <property type="component" value="Unassembled WGS sequence"/>
</dbReference>
<protein>
    <recommendedName>
        <fullName evidence="3">LTD domain-containing protein</fullName>
    </recommendedName>
</protein>
<feature type="domain" description="LTD" evidence="3">
    <location>
        <begin position="504"/>
        <end position="625"/>
    </location>
</feature>
<dbReference type="PROSITE" id="PS51841">
    <property type="entry name" value="LTD"/>
    <property type="match status" value="1"/>
</dbReference>
<evidence type="ECO:0000256" key="2">
    <source>
        <dbReference type="SAM" id="MobiDB-lite"/>
    </source>
</evidence>
<dbReference type="SUPFAM" id="SSF74853">
    <property type="entry name" value="Lamin A/C globular tail domain"/>
    <property type="match status" value="1"/>
</dbReference>
<feature type="compositionally biased region" description="Polar residues" evidence="2">
    <location>
        <begin position="492"/>
        <end position="507"/>
    </location>
</feature>
<dbReference type="AlphaFoldDB" id="A0AAV2TMX5"/>
<sequence>MEAAKSELEDLNSRFAAYVNRVKQLKDENDMKTLMAAIETLEGDLRSLKASYECQISHLSNSLRIITEEKYELERELIARKDNDSHFMDRISLESSKNAKLLLDISAIKSEVSEKEHEITALKLRIRQLQLDAGDGKSLHTKLKEEISDLTQKLIFAEDSQANLSNQVASMSERLSAQEKMSNERVMRLKRRLDWYISQFAAYDARMQEVSKREAAIPELLDRLRKTAREELRHHQQQTTNFYKKSLSVLQSQLQAGRNELRYLKSEKHQAEQNNLELQKQIADLTSKVSNLDNQNALLEDALKTAQNEIIWNRKVYEEKLHGLEEAVAAHASEAETAQDDFNFVRSEIARLQNMLATEEKRLNIATIITSNQKQLTTKENDELVSKNQTSDKTWRTNQDVSLRRDVCKTENCVTIEVDEPVSLSQHTGDENSGTKILSTEPFESKQEVLDDDVQLHHFSGNNKRGCGYQAASCLPKSGRSSADAKVLPDGQKNNMSPQSRSLRSTVPNSNAIGSLHICEVDPEGRYIRLWNSSDTVEHDISFHTVQQIVDGSPVSLYSFGPDTRLLPRCIITLWANCVPESGKPHDSQNEFYCKEVSYWSYGPLCTTMLCNPAGQVLAWLSPPYRSLSGDKIPNKRLDSGLLTDVECVLDSPISERTENKLPRFLRQHSCDAVLLTTQKLESGTSSTRQCTPDTITEEYKTIRTKHDASPNAQLPACMCEIRKRSLFSIKRLPERSCLLIQPEYPSSLGLRLHQKSKASPQLRSPTCGLLNRPQMTYELRSSTSS</sequence>